<feature type="signal peptide" evidence="2">
    <location>
        <begin position="1"/>
        <end position="22"/>
    </location>
</feature>
<dbReference type="Pfam" id="PF01579">
    <property type="entry name" value="DUF19"/>
    <property type="match status" value="1"/>
</dbReference>
<name>A0ABD2IY77_HETSC</name>
<keyword evidence="2" id="KW-0732">Signal</keyword>
<protein>
    <recommendedName>
        <fullName evidence="3">T20D4.11-like domain-containing protein</fullName>
    </recommendedName>
</protein>
<evidence type="ECO:0000256" key="2">
    <source>
        <dbReference type="SAM" id="SignalP"/>
    </source>
</evidence>
<proteinExistence type="predicted"/>
<dbReference type="AlphaFoldDB" id="A0ABD2IY77"/>
<gene>
    <name evidence="4" type="ORF">niasHS_012679</name>
</gene>
<feature type="chain" id="PRO_5044850582" description="T20D4.11-like domain-containing protein" evidence="2">
    <location>
        <begin position="23"/>
        <end position="284"/>
    </location>
</feature>
<organism evidence="4 5">
    <name type="scientific">Heterodera schachtii</name>
    <name type="common">Sugarbeet cyst nematode worm</name>
    <name type="synonym">Tylenchus schachtii</name>
    <dbReference type="NCBI Taxonomy" id="97005"/>
    <lineage>
        <taxon>Eukaryota</taxon>
        <taxon>Metazoa</taxon>
        <taxon>Ecdysozoa</taxon>
        <taxon>Nematoda</taxon>
        <taxon>Chromadorea</taxon>
        <taxon>Rhabditida</taxon>
        <taxon>Tylenchina</taxon>
        <taxon>Tylenchomorpha</taxon>
        <taxon>Tylenchoidea</taxon>
        <taxon>Heteroderidae</taxon>
        <taxon>Heteroderinae</taxon>
        <taxon>Heterodera</taxon>
    </lineage>
</organism>
<keyword evidence="5" id="KW-1185">Reference proteome</keyword>
<evidence type="ECO:0000313" key="5">
    <source>
        <dbReference type="Proteomes" id="UP001620645"/>
    </source>
</evidence>
<comment type="caution">
    <text evidence="4">The sequence shown here is derived from an EMBL/GenBank/DDBJ whole genome shotgun (WGS) entry which is preliminary data.</text>
</comment>
<evidence type="ECO:0000256" key="1">
    <source>
        <dbReference type="SAM" id="MobiDB-lite"/>
    </source>
</evidence>
<dbReference type="Proteomes" id="UP001620645">
    <property type="component" value="Unassembled WGS sequence"/>
</dbReference>
<feature type="region of interest" description="Disordered" evidence="1">
    <location>
        <begin position="247"/>
        <end position="284"/>
    </location>
</feature>
<accession>A0ABD2IY77</accession>
<feature type="domain" description="T20D4.11-like" evidence="3">
    <location>
        <begin position="107"/>
        <end position="234"/>
    </location>
</feature>
<dbReference type="InterPro" id="IPR002542">
    <property type="entry name" value="T20D4.11-like_dom"/>
</dbReference>
<sequence length="284" mass="32186">MALQKLRYFFLLFCYKIQFSTSTWQHKSAAVLDQFMEQQQTNHCDQEAEKEVRHCLQPMLAYANAIQLEDEFAGPSADALGVAPPLPRHRKANNHRQHFSLQGGAVFRHLCALYTNFNACTESLKCFSPSMRAVEASYGYMCGAGHAAFEQHADCFAEVENREQYVHCKRTASRAMDRATAELGDKSGGIDGEQYMDVLCSTMDEYLHCCRPFVLEMCNVNAWQLVAKITRESLRVSLPNCDLEKALEQSQQQEKQSGADIVDNDNESAQKRPQKPINHFEGID</sequence>
<reference evidence="4 5" key="1">
    <citation type="submission" date="2024-10" db="EMBL/GenBank/DDBJ databases">
        <authorList>
            <person name="Kim D."/>
        </authorList>
    </citation>
    <scope>NUCLEOTIDE SEQUENCE [LARGE SCALE GENOMIC DNA]</scope>
    <source>
        <strain evidence="4">Taebaek</strain>
    </source>
</reference>
<dbReference type="PANTHER" id="PTHR37431:SF6">
    <property type="entry name" value="PROTEIN CBG06927"/>
    <property type="match status" value="1"/>
</dbReference>
<evidence type="ECO:0000313" key="4">
    <source>
        <dbReference type="EMBL" id="KAL3081158.1"/>
    </source>
</evidence>
<evidence type="ECO:0000259" key="3">
    <source>
        <dbReference type="Pfam" id="PF01579"/>
    </source>
</evidence>
<dbReference type="PANTHER" id="PTHR37431">
    <property type="entry name" value="PROTEIN CBG06927"/>
    <property type="match status" value="1"/>
</dbReference>
<dbReference type="EMBL" id="JBICCN010000278">
    <property type="protein sequence ID" value="KAL3081158.1"/>
    <property type="molecule type" value="Genomic_DNA"/>
</dbReference>